<keyword evidence="3" id="KW-1185">Reference proteome</keyword>
<evidence type="ECO:0000256" key="1">
    <source>
        <dbReference type="SAM" id="MobiDB-lite"/>
    </source>
</evidence>
<feature type="compositionally biased region" description="Low complexity" evidence="1">
    <location>
        <begin position="163"/>
        <end position="185"/>
    </location>
</feature>
<name>A0A448XQW7_9PLAT</name>
<organism evidence="2 3">
    <name type="scientific">Protopolystoma xenopodis</name>
    <dbReference type="NCBI Taxonomy" id="117903"/>
    <lineage>
        <taxon>Eukaryota</taxon>
        <taxon>Metazoa</taxon>
        <taxon>Spiralia</taxon>
        <taxon>Lophotrochozoa</taxon>
        <taxon>Platyhelminthes</taxon>
        <taxon>Monogenea</taxon>
        <taxon>Polyopisthocotylea</taxon>
        <taxon>Polystomatidea</taxon>
        <taxon>Polystomatidae</taxon>
        <taxon>Protopolystoma</taxon>
    </lineage>
</organism>
<dbReference type="Proteomes" id="UP000784294">
    <property type="component" value="Unassembled WGS sequence"/>
</dbReference>
<feature type="compositionally biased region" description="Polar residues" evidence="1">
    <location>
        <begin position="122"/>
        <end position="131"/>
    </location>
</feature>
<feature type="region of interest" description="Disordered" evidence="1">
    <location>
        <begin position="226"/>
        <end position="250"/>
    </location>
</feature>
<accession>A0A448XQW7</accession>
<comment type="caution">
    <text evidence="2">The sequence shown here is derived from an EMBL/GenBank/DDBJ whole genome shotgun (WGS) entry which is preliminary data.</text>
</comment>
<dbReference type="AlphaFoldDB" id="A0A448XQW7"/>
<sequence length="291" mass="30478">MEEAPSDYDNVQRRGASLSTGETGKLASREGRLVQATTRHGNDVLCVGVELNSSEVGRMDRSNSSSVQPGGRGPVASAAGLTDVALAGRPADSTELVAPGTSPSGCGCPRRLGHQADEPTVGRQSESQNGRSARLCFGRPAARRLAKMVGSRETTASGGGSSFSGSGKPMTKGLLLMPSSLGSSMIPAPGEESDAMSGYVGDAASSVYGTEDDDSDLADDFELDQIHPSTDLLDPPNSTKESSDGGKSTPSKLLSFTSFYLQHFARRIFKSSFLLDLYSAKLLARLNVIYF</sequence>
<reference evidence="2" key="1">
    <citation type="submission" date="2018-11" db="EMBL/GenBank/DDBJ databases">
        <authorList>
            <consortium name="Pathogen Informatics"/>
        </authorList>
    </citation>
    <scope>NUCLEOTIDE SEQUENCE</scope>
</reference>
<protein>
    <submittedName>
        <fullName evidence="2">Uncharacterized protein</fullName>
    </submittedName>
</protein>
<feature type="region of interest" description="Disordered" evidence="1">
    <location>
        <begin position="95"/>
        <end position="132"/>
    </location>
</feature>
<feature type="region of interest" description="Disordered" evidence="1">
    <location>
        <begin position="1"/>
        <end position="31"/>
    </location>
</feature>
<feature type="region of interest" description="Disordered" evidence="1">
    <location>
        <begin position="148"/>
        <end position="197"/>
    </location>
</feature>
<evidence type="ECO:0000313" key="3">
    <source>
        <dbReference type="Proteomes" id="UP000784294"/>
    </source>
</evidence>
<gene>
    <name evidence="2" type="ORF">PXEA_LOCUS36121</name>
</gene>
<dbReference type="EMBL" id="CAAALY010275824">
    <property type="protein sequence ID" value="VEL42681.1"/>
    <property type="molecule type" value="Genomic_DNA"/>
</dbReference>
<proteinExistence type="predicted"/>
<feature type="compositionally biased region" description="Polar residues" evidence="1">
    <location>
        <begin position="236"/>
        <end position="250"/>
    </location>
</feature>
<evidence type="ECO:0000313" key="2">
    <source>
        <dbReference type="EMBL" id="VEL42681.1"/>
    </source>
</evidence>